<dbReference type="InterPro" id="IPR009056">
    <property type="entry name" value="Cyt_c-like_dom"/>
</dbReference>
<reference evidence="24 25" key="1">
    <citation type="submission" date="2018-10" db="EMBL/GenBank/DDBJ databases">
        <title>Genomic Encyclopedia of Type Strains, Phase IV (KMG-IV): sequencing the most valuable type-strain genomes for metagenomic binning, comparative biology and taxonomic classification.</title>
        <authorList>
            <person name="Goeker M."/>
        </authorList>
    </citation>
    <scope>NUCLEOTIDE SEQUENCE [LARGE SCALE GENOMIC DNA]</scope>
    <source>
        <strain evidence="24 25">DSM 12769</strain>
    </source>
</reference>
<comment type="subcellular location">
    <subcellularLocation>
        <location evidence="1 19">Cell inner membrane</location>
    </subcellularLocation>
</comment>
<evidence type="ECO:0000256" key="10">
    <source>
        <dbReference type="ARBA" id="ARBA00022723"/>
    </source>
</evidence>
<dbReference type="PROSITE" id="PS51007">
    <property type="entry name" value="CYTC"/>
    <property type="match status" value="2"/>
</dbReference>
<dbReference type="GO" id="GO:0020037">
    <property type="term" value="F:heme binding"/>
    <property type="evidence" value="ECO:0007669"/>
    <property type="project" value="InterPro"/>
</dbReference>
<dbReference type="GO" id="GO:0006119">
    <property type="term" value="P:oxidative phosphorylation"/>
    <property type="evidence" value="ECO:0007669"/>
    <property type="project" value="UniProtKB-UniPathway"/>
</dbReference>
<evidence type="ECO:0000256" key="7">
    <source>
        <dbReference type="ARBA" id="ARBA00022617"/>
    </source>
</evidence>
<dbReference type="PIRSF" id="PIRSF000006">
    <property type="entry name" value="Cbb3-Cox_fixP"/>
    <property type="match status" value="1"/>
</dbReference>
<keyword evidence="16 19" id="KW-0408">Iron</keyword>
<dbReference type="InterPro" id="IPR036909">
    <property type="entry name" value="Cyt_c-like_dom_sf"/>
</dbReference>
<dbReference type="AlphaFoldDB" id="A0A498C545"/>
<dbReference type="OrthoDB" id="9811281at2"/>
<comment type="cofactor">
    <cofactor evidence="19 21">
        <name>heme c</name>
        <dbReference type="ChEBI" id="CHEBI:61717"/>
    </cofactor>
    <text evidence="19 21">Binds 2 heme C groups per subunit.</text>
</comment>
<comment type="function">
    <text evidence="19">C-type cytochrome. Part of the cbb3-type cytochrome c oxidase complex.</text>
</comment>
<keyword evidence="9 22" id="KW-0812">Transmembrane</keyword>
<organism evidence="24 25">
    <name type="scientific">Alkalispirillum mobile</name>
    <dbReference type="NCBI Taxonomy" id="85925"/>
    <lineage>
        <taxon>Bacteria</taxon>
        <taxon>Pseudomonadati</taxon>
        <taxon>Pseudomonadota</taxon>
        <taxon>Gammaproteobacteria</taxon>
        <taxon>Chromatiales</taxon>
        <taxon>Ectothiorhodospiraceae</taxon>
        <taxon>Alkalispirillum</taxon>
    </lineage>
</organism>
<evidence type="ECO:0000256" key="20">
    <source>
        <dbReference type="PIRSR" id="PIRSR000006-1"/>
    </source>
</evidence>
<keyword evidence="15 19" id="KW-0560">Oxidoreductase</keyword>
<evidence type="ECO:0000313" key="25">
    <source>
        <dbReference type="Proteomes" id="UP000275461"/>
    </source>
</evidence>
<comment type="subunit">
    <text evidence="19">Component of the cbb3-type cytochrome c oxidase.</text>
</comment>
<keyword evidence="18 19" id="KW-0472">Membrane</keyword>
<feature type="binding site" description="covalent" evidence="21">
    <location>
        <position position="231"/>
    </location>
    <ligand>
        <name>heme c</name>
        <dbReference type="ChEBI" id="CHEBI:61717"/>
        <label>2</label>
    </ligand>
</feature>
<keyword evidence="13 19" id="KW-0249">Electron transport</keyword>
<dbReference type="InterPro" id="IPR050597">
    <property type="entry name" value="Cytochrome_c_Oxidase_Subunit"/>
</dbReference>
<keyword evidence="8 19" id="KW-0679">Respiratory chain</keyword>
<keyword evidence="5 19" id="KW-1003">Cell membrane</keyword>
<feature type="domain" description="Cytochrome c" evidence="23">
    <location>
        <begin position="128"/>
        <end position="209"/>
    </location>
</feature>
<evidence type="ECO:0000256" key="1">
    <source>
        <dbReference type="ARBA" id="ARBA00004533"/>
    </source>
</evidence>
<dbReference type="GO" id="GO:0005506">
    <property type="term" value="F:iron ion binding"/>
    <property type="evidence" value="ECO:0007669"/>
    <property type="project" value="InterPro"/>
</dbReference>
<dbReference type="GO" id="GO:0005886">
    <property type="term" value="C:plasma membrane"/>
    <property type="evidence" value="ECO:0007669"/>
    <property type="project" value="UniProtKB-SubCell"/>
</dbReference>
<dbReference type="GO" id="GO:0009055">
    <property type="term" value="F:electron transfer activity"/>
    <property type="evidence" value="ECO:0007669"/>
    <property type="project" value="InterPro"/>
</dbReference>
<feature type="binding site" description="axial binding residue" evidence="20">
    <location>
        <position position="276"/>
    </location>
    <ligand>
        <name>heme c</name>
        <dbReference type="ChEBI" id="CHEBI:61717"/>
        <label>1</label>
    </ligand>
    <ligandPart>
        <name>Fe</name>
        <dbReference type="ChEBI" id="CHEBI:18248"/>
    </ligandPart>
</feature>
<evidence type="ECO:0000256" key="4">
    <source>
        <dbReference type="ARBA" id="ARBA00022448"/>
    </source>
</evidence>
<feature type="binding site" description="axial binding residue" evidence="20">
    <location>
        <position position="184"/>
    </location>
    <ligand>
        <name>heme c</name>
        <dbReference type="ChEBI" id="CHEBI:61717"/>
        <label>2</label>
    </ligand>
    <ligandPart>
        <name>Fe</name>
        <dbReference type="ChEBI" id="CHEBI:18248"/>
    </ligandPart>
</feature>
<keyword evidence="6 19" id="KW-0997">Cell inner membrane</keyword>
<dbReference type="SUPFAM" id="SSF46626">
    <property type="entry name" value="Cytochrome c"/>
    <property type="match status" value="2"/>
</dbReference>
<evidence type="ECO:0000313" key="24">
    <source>
        <dbReference type="EMBL" id="RLK50742.1"/>
    </source>
</evidence>
<dbReference type="Pfam" id="PF13442">
    <property type="entry name" value="Cytochrome_CBB3"/>
    <property type="match status" value="2"/>
</dbReference>
<evidence type="ECO:0000256" key="8">
    <source>
        <dbReference type="ARBA" id="ARBA00022660"/>
    </source>
</evidence>
<dbReference type="PANTHER" id="PTHR33751">
    <property type="entry name" value="CBB3-TYPE CYTOCHROME C OXIDASE SUBUNIT FIXP"/>
    <property type="match status" value="1"/>
</dbReference>
<feature type="transmembrane region" description="Helical" evidence="22">
    <location>
        <begin position="6"/>
        <end position="24"/>
    </location>
</feature>
<evidence type="ECO:0000256" key="17">
    <source>
        <dbReference type="ARBA" id="ARBA00023065"/>
    </source>
</evidence>
<keyword evidence="14 22" id="KW-1133">Transmembrane helix</keyword>
<evidence type="ECO:0000256" key="11">
    <source>
        <dbReference type="ARBA" id="ARBA00022737"/>
    </source>
</evidence>
<feature type="binding site" description="covalent" evidence="21">
    <location>
        <position position="141"/>
    </location>
    <ligand>
        <name>heme c</name>
        <dbReference type="ChEBI" id="CHEBI:61717"/>
        <label>1</label>
    </ligand>
</feature>
<evidence type="ECO:0000256" key="21">
    <source>
        <dbReference type="PIRSR" id="PIRSR000006-2"/>
    </source>
</evidence>
<dbReference type="UniPathway" id="UPA00705"/>
<protein>
    <recommendedName>
        <fullName evidence="19">Cbb3-type cytochrome c oxidase subunit</fullName>
    </recommendedName>
</protein>
<evidence type="ECO:0000256" key="13">
    <source>
        <dbReference type="ARBA" id="ARBA00022982"/>
    </source>
</evidence>
<dbReference type="InterPro" id="IPR032858">
    <property type="entry name" value="CcoP_N"/>
</dbReference>
<keyword evidence="25" id="KW-1185">Reference proteome</keyword>
<keyword evidence="17 19" id="KW-0406">Ion transport</keyword>
<feature type="transmembrane region" description="Helical" evidence="22">
    <location>
        <begin position="60"/>
        <end position="79"/>
    </location>
</feature>
<dbReference type="GO" id="GO:0016491">
    <property type="term" value="F:oxidoreductase activity"/>
    <property type="evidence" value="ECO:0007669"/>
    <property type="project" value="UniProtKB-KW"/>
</dbReference>
<evidence type="ECO:0000256" key="15">
    <source>
        <dbReference type="ARBA" id="ARBA00023002"/>
    </source>
</evidence>
<keyword evidence="11" id="KW-0677">Repeat</keyword>
<sequence>MSSFWHWWVIILVLANILGMVWLIKFAEKKKPGEAAEHETTGHSWDEGTLSEYNRPMPRWWLWLFYLTIGFGLIYLILYPGLGNYSGLLGWSSAAQYDREVERIEERLEPIFAEYSELSIPELAQNDEAMATGRRLFGYECAVCHGVDGGGARGFPNISNAKWQWGGEPEDIVTTLLEGRSANMPGHEGREALEGDGLDNLVAYVQHLGGREGIDEDTITAGRSAYEDAGCIACHGAEGKGNQSAGWPNLTLGQYTYGGDEASIRETILQGRSGEMPAFKERLGEDRIHVLAAYVYSLNN</sequence>
<dbReference type="InterPro" id="IPR004678">
    <property type="entry name" value="Cyt_c_oxidase_cbb3_su3"/>
</dbReference>
<evidence type="ECO:0000256" key="5">
    <source>
        <dbReference type="ARBA" id="ARBA00022475"/>
    </source>
</evidence>
<evidence type="ECO:0000256" key="22">
    <source>
        <dbReference type="SAM" id="Phobius"/>
    </source>
</evidence>
<evidence type="ECO:0000256" key="12">
    <source>
        <dbReference type="ARBA" id="ARBA00022781"/>
    </source>
</evidence>
<name>A0A498C545_9GAMM</name>
<gene>
    <name evidence="24" type="ORF">DFR31_0648</name>
</gene>
<dbReference type="PRINTS" id="PR00605">
    <property type="entry name" value="CYTCHROMECIC"/>
</dbReference>
<dbReference type="InterPro" id="IPR038414">
    <property type="entry name" value="CcoP_N_sf"/>
</dbReference>
<keyword evidence="7 19" id="KW-0349">Heme</keyword>
<evidence type="ECO:0000256" key="3">
    <source>
        <dbReference type="ARBA" id="ARBA00006113"/>
    </source>
</evidence>
<evidence type="ECO:0000256" key="18">
    <source>
        <dbReference type="ARBA" id="ARBA00023136"/>
    </source>
</evidence>
<keyword evidence="12 19" id="KW-0375">Hydrogen ion transport</keyword>
<feature type="domain" description="Cytochrome c" evidence="23">
    <location>
        <begin position="217"/>
        <end position="299"/>
    </location>
</feature>
<feature type="binding site" description="axial binding residue" evidence="20">
    <location>
        <position position="145"/>
    </location>
    <ligand>
        <name>heme c</name>
        <dbReference type="ChEBI" id="CHEBI:61717"/>
        <label>1</label>
    </ligand>
    <ligandPart>
        <name>Fe</name>
        <dbReference type="ChEBI" id="CHEBI:18248"/>
    </ligandPart>
</feature>
<comment type="pathway">
    <text evidence="2 19">Energy metabolism; oxidative phosphorylation.</text>
</comment>
<evidence type="ECO:0000259" key="23">
    <source>
        <dbReference type="PROSITE" id="PS51007"/>
    </source>
</evidence>
<feature type="binding site" description="axial binding residue" evidence="20">
    <location>
        <position position="235"/>
    </location>
    <ligand>
        <name>heme c</name>
        <dbReference type="ChEBI" id="CHEBI:61717"/>
        <label>2</label>
    </ligand>
    <ligandPart>
        <name>Fe</name>
        <dbReference type="ChEBI" id="CHEBI:18248"/>
    </ligandPart>
</feature>
<feature type="binding site" description="covalent" evidence="21">
    <location>
        <position position="234"/>
    </location>
    <ligand>
        <name>heme c</name>
        <dbReference type="ChEBI" id="CHEBI:61717"/>
        <label>2</label>
    </ligand>
</feature>
<dbReference type="Gene3D" id="6.10.280.130">
    <property type="match status" value="1"/>
</dbReference>
<feature type="binding site" description="covalent" evidence="21">
    <location>
        <position position="144"/>
    </location>
    <ligand>
        <name>heme c</name>
        <dbReference type="ChEBI" id="CHEBI:61717"/>
        <label>1</label>
    </ligand>
</feature>
<comment type="similarity">
    <text evidence="3 19">Belongs to the CcoP / FixP family.</text>
</comment>
<dbReference type="EMBL" id="RCDA01000001">
    <property type="protein sequence ID" value="RLK50742.1"/>
    <property type="molecule type" value="Genomic_DNA"/>
</dbReference>
<keyword evidence="10 19" id="KW-0479">Metal-binding</keyword>
<dbReference type="RefSeq" id="WP_121441204.1">
    <property type="nucleotide sequence ID" value="NZ_RCDA01000001.1"/>
</dbReference>
<evidence type="ECO:0000256" key="14">
    <source>
        <dbReference type="ARBA" id="ARBA00022989"/>
    </source>
</evidence>
<evidence type="ECO:0000256" key="9">
    <source>
        <dbReference type="ARBA" id="ARBA00022692"/>
    </source>
</evidence>
<dbReference type="NCBIfam" id="TIGR00782">
    <property type="entry name" value="ccoP"/>
    <property type="match status" value="1"/>
</dbReference>
<comment type="caution">
    <text evidence="24">The sequence shown here is derived from an EMBL/GenBank/DDBJ whole genome shotgun (WGS) entry which is preliminary data.</text>
</comment>
<dbReference type="Proteomes" id="UP000275461">
    <property type="component" value="Unassembled WGS sequence"/>
</dbReference>
<evidence type="ECO:0000256" key="19">
    <source>
        <dbReference type="PIRNR" id="PIRNR000006"/>
    </source>
</evidence>
<dbReference type="GO" id="GO:1902600">
    <property type="term" value="P:proton transmembrane transport"/>
    <property type="evidence" value="ECO:0007669"/>
    <property type="project" value="UniProtKB-KW"/>
</dbReference>
<evidence type="ECO:0000256" key="2">
    <source>
        <dbReference type="ARBA" id="ARBA00004673"/>
    </source>
</evidence>
<proteinExistence type="inferred from homology"/>
<keyword evidence="4 19" id="KW-0813">Transport</keyword>
<dbReference type="Pfam" id="PF14715">
    <property type="entry name" value="FixP_N"/>
    <property type="match status" value="1"/>
</dbReference>
<dbReference type="Gene3D" id="1.10.760.10">
    <property type="entry name" value="Cytochrome c-like domain"/>
    <property type="match status" value="2"/>
</dbReference>
<dbReference type="PANTHER" id="PTHR33751:SF1">
    <property type="entry name" value="CBB3-TYPE CYTOCHROME C OXIDASE SUBUNIT FIXP"/>
    <property type="match status" value="1"/>
</dbReference>
<evidence type="ECO:0000256" key="6">
    <source>
        <dbReference type="ARBA" id="ARBA00022519"/>
    </source>
</evidence>
<evidence type="ECO:0000256" key="16">
    <source>
        <dbReference type="ARBA" id="ARBA00023004"/>
    </source>
</evidence>
<accession>A0A498C545</accession>
<dbReference type="InterPro" id="IPR008168">
    <property type="entry name" value="Cyt_C_IC"/>
</dbReference>